<protein>
    <submittedName>
        <fullName evidence="1">Uncharacterized protein</fullName>
    </submittedName>
</protein>
<sequence length="89" mass="10403">MFLSQESYIRKLELQDRLDFYAIILLNVDFDAESVDSFVQLVKADASALTKSLSVFEQSHHFSLLNNEQQLKIKQWKMNTEFIAKTDKT</sequence>
<comment type="caution">
    <text evidence="1">The sequence shown here is derived from an EMBL/GenBank/DDBJ whole genome shotgun (WGS) entry which is preliminary data.</text>
</comment>
<evidence type="ECO:0000313" key="2">
    <source>
        <dbReference type="Proteomes" id="UP000585721"/>
    </source>
</evidence>
<accession>A0A841GFT6</accession>
<reference evidence="1 2" key="1">
    <citation type="submission" date="2020-08" db="EMBL/GenBank/DDBJ databases">
        <title>Genomic Encyclopedia of Type Strains, Phase IV (KMG-IV): sequencing the most valuable type-strain genomes for metagenomic binning, comparative biology and taxonomic classification.</title>
        <authorList>
            <person name="Goeker M."/>
        </authorList>
    </citation>
    <scope>NUCLEOTIDE SEQUENCE [LARGE SCALE GENOMIC DNA]</scope>
    <source>
        <strain evidence="1 2">DSM 22975</strain>
    </source>
</reference>
<dbReference type="RefSeq" id="WP_188027549.1">
    <property type="nucleotide sequence ID" value="NZ_JACHGR010000010.1"/>
</dbReference>
<gene>
    <name evidence="1" type="ORF">HNR75_002776</name>
</gene>
<dbReference type="Proteomes" id="UP000585721">
    <property type="component" value="Unassembled WGS sequence"/>
</dbReference>
<keyword evidence="2" id="KW-1185">Reference proteome</keyword>
<organism evidence="1 2">
    <name type="scientific">Tolumonas osonensis</name>
    <dbReference type="NCBI Taxonomy" id="675874"/>
    <lineage>
        <taxon>Bacteria</taxon>
        <taxon>Pseudomonadati</taxon>
        <taxon>Pseudomonadota</taxon>
        <taxon>Gammaproteobacteria</taxon>
        <taxon>Aeromonadales</taxon>
        <taxon>Aeromonadaceae</taxon>
        <taxon>Tolumonas</taxon>
    </lineage>
</organism>
<evidence type="ECO:0000313" key="1">
    <source>
        <dbReference type="EMBL" id="MBB6056829.1"/>
    </source>
</evidence>
<name>A0A841GFT6_9GAMM</name>
<dbReference type="AlphaFoldDB" id="A0A841GFT6"/>
<proteinExistence type="predicted"/>
<dbReference type="EMBL" id="JACHGR010000010">
    <property type="protein sequence ID" value="MBB6056829.1"/>
    <property type="molecule type" value="Genomic_DNA"/>
</dbReference>